<dbReference type="InterPro" id="IPR014710">
    <property type="entry name" value="RmlC-like_jellyroll"/>
</dbReference>
<dbReference type="InterPro" id="IPR012318">
    <property type="entry name" value="HTH_CRP"/>
</dbReference>
<keyword evidence="6" id="KW-1185">Reference proteome</keyword>
<keyword evidence="2" id="KW-0238">DNA-binding</keyword>
<accession>A0ABU3DHY5</accession>
<dbReference type="InterPro" id="IPR018490">
    <property type="entry name" value="cNMP-bd_dom_sf"/>
</dbReference>
<dbReference type="InterPro" id="IPR036388">
    <property type="entry name" value="WH-like_DNA-bd_sf"/>
</dbReference>
<dbReference type="InterPro" id="IPR000595">
    <property type="entry name" value="cNMP-bd_dom"/>
</dbReference>
<dbReference type="Pfam" id="PF13545">
    <property type="entry name" value="HTH_Crp_2"/>
    <property type="match status" value="1"/>
</dbReference>
<protein>
    <submittedName>
        <fullName evidence="5">Crp/Fnr family transcriptional regulator</fullName>
    </submittedName>
</protein>
<keyword evidence="1" id="KW-0805">Transcription regulation</keyword>
<sequence>MILSEEEKDFIATLEETEQQHAAGDVIIDSEALDAPIFIVKEGWLVARTDFKGKSSISRIFLPGEIVGLAELGADNSGHETVMQTDGTVCPFPRDAVSKLFGRLPRLASLLMSVSGVDQTALRDKQTAMAIYPGEDRLIHFFLDLRARLAVANVGTGNRFRIPMSQAEIGQAIGTTPVYVNRMMQDFIRRGRIQVERPYYRLLDREEMERQIAFRDRYAVLDTSWFPPAPEERPAR</sequence>
<evidence type="ECO:0000313" key="6">
    <source>
        <dbReference type="Proteomes" id="UP001265259"/>
    </source>
</evidence>
<feature type="domain" description="HTH crp-type" evidence="4">
    <location>
        <begin position="132"/>
        <end position="206"/>
    </location>
</feature>
<dbReference type="Gene3D" id="1.10.10.10">
    <property type="entry name" value="Winged helix-like DNA-binding domain superfamily/Winged helix DNA-binding domain"/>
    <property type="match status" value="1"/>
</dbReference>
<evidence type="ECO:0000256" key="3">
    <source>
        <dbReference type="ARBA" id="ARBA00023163"/>
    </source>
</evidence>
<name>A0ABU3DHY5_9RHOB</name>
<dbReference type="Proteomes" id="UP001265259">
    <property type="component" value="Unassembled WGS sequence"/>
</dbReference>
<dbReference type="CDD" id="cd00092">
    <property type="entry name" value="HTH_CRP"/>
    <property type="match status" value="1"/>
</dbReference>
<dbReference type="SMART" id="SM00419">
    <property type="entry name" value="HTH_CRP"/>
    <property type="match status" value="1"/>
</dbReference>
<dbReference type="SUPFAM" id="SSF46785">
    <property type="entry name" value="Winged helix' DNA-binding domain"/>
    <property type="match status" value="1"/>
</dbReference>
<evidence type="ECO:0000256" key="1">
    <source>
        <dbReference type="ARBA" id="ARBA00023015"/>
    </source>
</evidence>
<dbReference type="Gene3D" id="2.60.120.10">
    <property type="entry name" value="Jelly Rolls"/>
    <property type="match status" value="1"/>
</dbReference>
<dbReference type="PROSITE" id="PS51063">
    <property type="entry name" value="HTH_CRP_2"/>
    <property type="match status" value="1"/>
</dbReference>
<organism evidence="5 6">
    <name type="scientific">Tropicimonas omnivorans</name>
    <dbReference type="NCBI Taxonomy" id="3075590"/>
    <lineage>
        <taxon>Bacteria</taxon>
        <taxon>Pseudomonadati</taxon>
        <taxon>Pseudomonadota</taxon>
        <taxon>Alphaproteobacteria</taxon>
        <taxon>Rhodobacterales</taxon>
        <taxon>Roseobacteraceae</taxon>
        <taxon>Tropicimonas</taxon>
    </lineage>
</organism>
<dbReference type="CDD" id="cd00038">
    <property type="entry name" value="CAP_ED"/>
    <property type="match status" value="1"/>
</dbReference>
<dbReference type="InterPro" id="IPR036390">
    <property type="entry name" value="WH_DNA-bd_sf"/>
</dbReference>
<dbReference type="EMBL" id="JAVRHL010000002">
    <property type="protein sequence ID" value="MDT0682767.1"/>
    <property type="molecule type" value="Genomic_DNA"/>
</dbReference>
<evidence type="ECO:0000313" key="5">
    <source>
        <dbReference type="EMBL" id="MDT0682767.1"/>
    </source>
</evidence>
<evidence type="ECO:0000256" key="2">
    <source>
        <dbReference type="ARBA" id="ARBA00023125"/>
    </source>
</evidence>
<reference evidence="5 6" key="1">
    <citation type="submission" date="2023-09" db="EMBL/GenBank/DDBJ databases">
        <authorList>
            <person name="Rey-Velasco X."/>
        </authorList>
    </citation>
    <scope>NUCLEOTIDE SEQUENCE [LARGE SCALE GENOMIC DNA]</scope>
    <source>
        <strain evidence="5 6">F158</strain>
    </source>
</reference>
<evidence type="ECO:0000259" key="4">
    <source>
        <dbReference type="PROSITE" id="PS51063"/>
    </source>
</evidence>
<dbReference type="Pfam" id="PF00027">
    <property type="entry name" value="cNMP_binding"/>
    <property type="match status" value="1"/>
</dbReference>
<dbReference type="SUPFAM" id="SSF51206">
    <property type="entry name" value="cAMP-binding domain-like"/>
    <property type="match status" value="1"/>
</dbReference>
<dbReference type="RefSeq" id="WP_311690635.1">
    <property type="nucleotide sequence ID" value="NZ_JAVRHL010000002.1"/>
</dbReference>
<keyword evidence="3" id="KW-0804">Transcription</keyword>
<proteinExistence type="predicted"/>
<gene>
    <name evidence="5" type="ORF">RM543_08715</name>
</gene>
<comment type="caution">
    <text evidence="5">The sequence shown here is derived from an EMBL/GenBank/DDBJ whole genome shotgun (WGS) entry which is preliminary data.</text>
</comment>